<comment type="similarity">
    <text evidence="1">Belongs to the peptidase S28 family.</text>
</comment>
<evidence type="ECO:0000256" key="6">
    <source>
        <dbReference type="SAM" id="SignalP"/>
    </source>
</evidence>
<dbReference type="RefSeq" id="XP_022106757.1">
    <property type="nucleotide sequence ID" value="XM_022251065.1"/>
</dbReference>
<evidence type="ECO:0000256" key="3">
    <source>
        <dbReference type="ARBA" id="ARBA00022729"/>
    </source>
</evidence>
<dbReference type="OrthoDB" id="1735038at2759"/>
<organism evidence="7 8">
    <name type="scientific">Acanthaster planci</name>
    <name type="common">Crown-of-thorns starfish</name>
    <dbReference type="NCBI Taxonomy" id="133434"/>
    <lineage>
        <taxon>Eukaryota</taxon>
        <taxon>Metazoa</taxon>
        <taxon>Echinodermata</taxon>
        <taxon>Eleutherozoa</taxon>
        <taxon>Asterozoa</taxon>
        <taxon>Asteroidea</taxon>
        <taxon>Valvatacea</taxon>
        <taxon>Valvatida</taxon>
        <taxon>Acanthasteridae</taxon>
        <taxon>Acanthaster</taxon>
    </lineage>
</organism>
<dbReference type="AlphaFoldDB" id="A0A8B7ZNW9"/>
<proteinExistence type="inferred from homology"/>
<dbReference type="GO" id="GO:0006508">
    <property type="term" value="P:proteolysis"/>
    <property type="evidence" value="ECO:0007669"/>
    <property type="project" value="UniProtKB-KW"/>
</dbReference>
<dbReference type="GO" id="GO:0005768">
    <property type="term" value="C:endosome"/>
    <property type="evidence" value="ECO:0007669"/>
    <property type="project" value="TreeGrafter"/>
</dbReference>
<evidence type="ECO:0000256" key="2">
    <source>
        <dbReference type="ARBA" id="ARBA00022670"/>
    </source>
</evidence>
<dbReference type="InterPro" id="IPR029058">
    <property type="entry name" value="AB_hydrolase_fold"/>
</dbReference>
<name>A0A8B7ZNW9_ACAPL</name>
<keyword evidence="2" id="KW-0645">Protease</keyword>
<gene>
    <name evidence="8" type="primary">LOC110987906</name>
</gene>
<accession>A0A8B7ZNW9</accession>
<evidence type="ECO:0000313" key="8">
    <source>
        <dbReference type="RefSeq" id="XP_022106757.1"/>
    </source>
</evidence>
<evidence type="ECO:0000256" key="5">
    <source>
        <dbReference type="ARBA" id="ARBA00023180"/>
    </source>
</evidence>
<evidence type="ECO:0000313" key="7">
    <source>
        <dbReference type="Proteomes" id="UP000694845"/>
    </source>
</evidence>
<keyword evidence="7" id="KW-1185">Reference proteome</keyword>
<keyword evidence="3 6" id="KW-0732">Signal</keyword>
<evidence type="ECO:0000256" key="1">
    <source>
        <dbReference type="ARBA" id="ARBA00011079"/>
    </source>
</evidence>
<dbReference type="SUPFAM" id="SSF53474">
    <property type="entry name" value="alpha/beta-Hydrolases"/>
    <property type="match status" value="1"/>
</dbReference>
<dbReference type="Gene3D" id="3.40.50.1820">
    <property type="entry name" value="alpha/beta hydrolase"/>
    <property type="match status" value="1"/>
</dbReference>
<dbReference type="GO" id="GO:0070008">
    <property type="term" value="F:serine-type exopeptidase activity"/>
    <property type="evidence" value="ECO:0007669"/>
    <property type="project" value="InterPro"/>
</dbReference>
<feature type="chain" id="PRO_5034209269" evidence="6">
    <location>
        <begin position="21"/>
        <end position="496"/>
    </location>
</feature>
<dbReference type="GO" id="GO:0008239">
    <property type="term" value="F:dipeptidyl-peptidase activity"/>
    <property type="evidence" value="ECO:0007669"/>
    <property type="project" value="TreeGrafter"/>
</dbReference>
<dbReference type="PANTHER" id="PTHR11010">
    <property type="entry name" value="PROTEASE S28 PRO-X CARBOXYPEPTIDASE-RELATED"/>
    <property type="match status" value="1"/>
</dbReference>
<dbReference type="Gene3D" id="1.20.120.980">
    <property type="entry name" value="Serine carboxypeptidase S28, SKS domain"/>
    <property type="match status" value="1"/>
</dbReference>
<reference evidence="8" key="1">
    <citation type="submission" date="2025-08" db="UniProtKB">
        <authorList>
            <consortium name="RefSeq"/>
        </authorList>
    </citation>
    <scope>IDENTIFICATION</scope>
</reference>
<dbReference type="KEGG" id="aplc:110987906"/>
<dbReference type="Pfam" id="PF05577">
    <property type="entry name" value="Peptidase_S28"/>
    <property type="match status" value="1"/>
</dbReference>
<protein>
    <submittedName>
        <fullName evidence="8">Thymus-specific serine protease-like</fullName>
    </submittedName>
</protein>
<sequence length="496" mass="56632">MKTTVLAVACVAIFFTHAQALSPYGFETSELHKRRLWNSVDVNDLHKYNLDAFPPAWSGYLTQPMDHFDPLVNKNFTQLYWIVDFYWKSNNHPVFLYLGGETQLTFDEVTHGHHAQMAKTHGALILGLEHRFYGYSFAQEGLLLPQLQYLSSQQQLADLSVFRGFAEKFLGMSGNNTWIVFGGGYAGALSAWYRLKYPHLVYGSVASSAPVRAQANFEEYNEVVANSFADPIVFGSAKCVASIRQAFGKIEQMRQAGKFDQLQNDFNTCQNLTKPNDFKTFANYLQSRFMGTAQYNRVEGNSSSIGDMCKIMMVPDPYQALVKMFKPSTCWDVSFDDFLEKLTNVYYHPYQVLRQWFYQTCTQFGYYQTCDNNTNCMFLPQVDVDYYLTWCAEAYNISAINVLEQVNFTNTYYGGDNPRGTRVLFVDGTIDPWYALSVLKDLPEDLKFIFINGTSHCEDMAPSNPNDTPALKAGRLAIEKVVSDWLIQAEMEKKHT</sequence>
<feature type="signal peptide" evidence="6">
    <location>
        <begin position="1"/>
        <end position="20"/>
    </location>
</feature>
<dbReference type="PANTHER" id="PTHR11010:SF11">
    <property type="entry name" value="THYMUS-SPECIFIC SERINE PROTEASE"/>
    <property type="match status" value="1"/>
</dbReference>
<dbReference type="InterPro" id="IPR042269">
    <property type="entry name" value="Ser_carbopepase_S28_SKS"/>
</dbReference>
<keyword evidence="5" id="KW-0325">Glycoprotein</keyword>
<dbReference type="GO" id="GO:0005764">
    <property type="term" value="C:lysosome"/>
    <property type="evidence" value="ECO:0007669"/>
    <property type="project" value="TreeGrafter"/>
</dbReference>
<keyword evidence="4" id="KW-0378">Hydrolase</keyword>
<dbReference type="Proteomes" id="UP000694845">
    <property type="component" value="Unplaced"/>
</dbReference>
<dbReference type="GeneID" id="110987906"/>
<dbReference type="InterPro" id="IPR008758">
    <property type="entry name" value="Peptidase_S28"/>
</dbReference>
<dbReference type="OMA" id="WIVIGES"/>
<evidence type="ECO:0000256" key="4">
    <source>
        <dbReference type="ARBA" id="ARBA00022801"/>
    </source>
</evidence>